<dbReference type="GO" id="GO:0006635">
    <property type="term" value="P:fatty acid beta-oxidation"/>
    <property type="evidence" value="ECO:0007669"/>
    <property type="project" value="TreeGrafter"/>
</dbReference>
<dbReference type="AlphaFoldDB" id="A0A511DDM8"/>
<evidence type="ECO:0008006" key="3">
    <source>
        <dbReference type="Google" id="ProtNLM"/>
    </source>
</evidence>
<dbReference type="RefSeq" id="WP_147104999.1">
    <property type="nucleotide sequence ID" value="NZ_BJVJ01000013.1"/>
</dbReference>
<dbReference type="Proteomes" id="UP000321685">
    <property type="component" value="Unassembled WGS sequence"/>
</dbReference>
<proteinExistence type="predicted"/>
<dbReference type="Pfam" id="PF00378">
    <property type="entry name" value="ECH_1"/>
    <property type="match status" value="1"/>
</dbReference>
<evidence type="ECO:0000313" key="1">
    <source>
        <dbReference type="EMBL" id="GEL22906.1"/>
    </source>
</evidence>
<accession>A0A511DDM8</accession>
<dbReference type="EMBL" id="BJVJ01000013">
    <property type="protein sequence ID" value="GEL22906.1"/>
    <property type="molecule type" value="Genomic_DNA"/>
</dbReference>
<sequence length="224" mass="22563">MASVPLIAREGAVAVVEIGDSSLDALVTALSTLTADVRAVLLRLPSSLPDATGSGRDIAAVEALPLPTVALLGTRCSGLALDLALCCDIRIAPTDAVVSATGPAAGTPPVAGTVARLVRTTGQGVARDMLITGRPVAAPDALAWGLVTRLSSSAPTDALELATTLAALSPEALGATKQLALGASEDSYEAGLAAELSLWRTVRDGANAQEGLSAFAEKRDPRFT</sequence>
<dbReference type="CDD" id="cd06558">
    <property type="entry name" value="crotonase-like"/>
    <property type="match status" value="1"/>
</dbReference>
<organism evidence="1 2">
    <name type="scientific">Pseudonocardia sulfidoxydans NBRC 16205</name>
    <dbReference type="NCBI Taxonomy" id="1223511"/>
    <lineage>
        <taxon>Bacteria</taxon>
        <taxon>Bacillati</taxon>
        <taxon>Actinomycetota</taxon>
        <taxon>Actinomycetes</taxon>
        <taxon>Pseudonocardiales</taxon>
        <taxon>Pseudonocardiaceae</taxon>
        <taxon>Pseudonocardia</taxon>
    </lineage>
</organism>
<gene>
    <name evidence="1" type="ORF">PSU4_18600</name>
</gene>
<dbReference type="SUPFAM" id="SSF52096">
    <property type="entry name" value="ClpP/crotonase"/>
    <property type="match status" value="1"/>
</dbReference>
<protein>
    <recommendedName>
        <fullName evidence="3">Enoyl-CoA hydratase</fullName>
    </recommendedName>
</protein>
<dbReference type="PANTHER" id="PTHR11941">
    <property type="entry name" value="ENOYL-COA HYDRATASE-RELATED"/>
    <property type="match status" value="1"/>
</dbReference>
<name>A0A511DDM8_9PSEU</name>
<dbReference type="OrthoDB" id="8452484at2"/>
<dbReference type="InterPro" id="IPR029045">
    <property type="entry name" value="ClpP/crotonase-like_dom_sf"/>
</dbReference>
<evidence type="ECO:0000313" key="2">
    <source>
        <dbReference type="Proteomes" id="UP000321685"/>
    </source>
</evidence>
<reference evidence="1 2" key="1">
    <citation type="submission" date="2019-07" db="EMBL/GenBank/DDBJ databases">
        <title>Whole genome shotgun sequence of Pseudonocardia sulfidoxydans NBRC 16205.</title>
        <authorList>
            <person name="Hosoyama A."/>
            <person name="Uohara A."/>
            <person name="Ohji S."/>
            <person name="Ichikawa N."/>
        </authorList>
    </citation>
    <scope>NUCLEOTIDE SEQUENCE [LARGE SCALE GENOMIC DNA]</scope>
    <source>
        <strain evidence="1 2">NBRC 16205</strain>
    </source>
</reference>
<dbReference type="Gene3D" id="3.90.226.10">
    <property type="entry name" value="2-enoyl-CoA Hydratase, Chain A, domain 1"/>
    <property type="match status" value="1"/>
</dbReference>
<dbReference type="PANTHER" id="PTHR11941:SF54">
    <property type="entry name" value="ENOYL-COA HYDRATASE, MITOCHONDRIAL"/>
    <property type="match status" value="1"/>
</dbReference>
<comment type="caution">
    <text evidence="1">The sequence shown here is derived from an EMBL/GenBank/DDBJ whole genome shotgun (WGS) entry which is preliminary data.</text>
</comment>
<dbReference type="InterPro" id="IPR001753">
    <property type="entry name" value="Enoyl-CoA_hydra/iso"/>
</dbReference>
<dbReference type="GO" id="GO:0003824">
    <property type="term" value="F:catalytic activity"/>
    <property type="evidence" value="ECO:0007669"/>
    <property type="project" value="UniProtKB-ARBA"/>
</dbReference>
<keyword evidence="2" id="KW-1185">Reference proteome</keyword>